<feature type="domain" description="ABM" evidence="1">
    <location>
        <begin position="2"/>
        <end position="91"/>
    </location>
</feature>
<evidence type="ECO:0000259" key="1">
    <source>
        <dbReference type="PROSITE" id="PS51725"/>
    </source>
</evidence>
<keyword evidence="2" id="KW-0560">Oxidoreductase</keyword>
<dbReference type="Gene3D" id="3.30.70.100">
    <property type="match status" value="1"/>
</dbReference>
<gene>
    <name evidence="2" type="ORF">ACFQI8_17710</name>
</gene>
<dbReference type="RefSeq" id="WP_390247153.1">
    <property type="nucleotide sequence ID" value="NZ_JBHTAB010000013.1"/>
</dbReference>
<proteinExistence type="predicted"/>
<keyword evidence="3" id="KW-1185">Reference proteome</keyword>
<dbReference type="SUPFAM" id="SSF54909">
    <property type="entry name" value="Dimeric alpha+beta barrel"/>
    <property type="match status" value="1"/>
</dbReference>
<protein>
    <submittedName>
        <fullName evidence="2">Quinol monooxygenase</fullName>
        <ecNumber evidence="2">1.-.-.-</ecNumber>
    </submittedName>
</protein>
<reference evidence="2 3" key="1">
    <citation type="journal article" date="2019" name="Int. J. Syst. Evol. Microbiol.">
        <title>The Global Catalogue of Microorganisms (GCM) 10K type strain sequencing project: providing services to taxonomists for standard genome sequencing and annotation.</title>
        <authorList>
            <consortium name="The Broad Institute Genomics Platform"/>
            <consortium name="The Broad Institute Genome Sequencing Center for Infectious Disease"/>
            <person name="Wu L."/>
            <person name="Ma J."/>
        </authorList>
    </citation>
    <scope>NUCLEOTIDE SEQUENCE [LARGE SCALE GENOMIC DNA]</scope>
    <source>
        <strain evidence="2 3">DSM 26526</strain>
    </source>
</reference>
<evidence type="ECO:0000313" key="3">
    <source>
        <dbReference type="Proteomes" id="UP001596460"/>
    </source>
</evidence>
<dbReference type="EC" id="1.-.-.-" evidence="2"/>
<dbReference type="EMBL" id="JBHTAB010000013">
    <property type="protein sequence ID" value="MFC7131208.1"/>
    <property type="molecule type" value="Genomic_DNA"/>
</dbReference>
<dbReference type="GO" id="GO:0004497">
    <property type="term" value="F:monooxygenase activity"/>
    <property type="evidence" value="ECO:0007669"/>
    <property type="project" value="UniProtKB-KW"/>
</dbReference>
<sequence>MLVVHATFPIDPDRRTEALELVRELAEHSRDEDGIIDYRVATDVDDSNIFRFIEQYENEAAFAAHAETDHFETFESALPELLAGEPDVTQFEVESATALEL</sequence>
<dbReference type="Pfam" id="PF03992">
    <property type="entry name" value="ABM"/>
    <property type="match status" value="1"/>
</dbReference>
<dbReference type="PROSITE" id="PS51725">
    <property type="entry name" value="ABM"/>
    <property type="match status" value="1"/>
</dbReference>
<dbReference type="AlphaFoldDB" id="A0ABD5XPY1"/>
<keyword evidence="2" id="KW-0503">Monooxygenase</keyword>
<evidence type="ECO:0000313" key="2">
    <source>
        <dbReference type="EMBL" id="MFC7131208.1"/>
    </source>
</evidence>
<comment type="caution">
    <text evidence="2">The sequence shown here is derived from an EMBL/GenBank/DDBJ whole genome shotgun (WGS) entry which is preliminary data.</text>
</comment>
<accession>A0ABD5XPY1</accession>
<dbReference type="InterPro" id="IPR050744">
    <property type="entry name" value="AI-2_Isomerase_LsrG"/>
</dbReference>
<dbReference type="PANTHER" id="PTHR33336">
    <property type="entry name" value="QUINOL MONOOXYGENASE YGIN-RELATED"/>
    <property type="match status" value="1"/>
</dbReference>
<dbReference type="InterPro" id="IPR011008">
    <property type="entry name" value="Dimeric_a/b-barrel"/>
</dbReference>
<organism evidence="2 3">
    <name type="scientific">Haloferax chudinovii</name>
    <dbReference type="NCBI Taxonomy" id="1109010"/>
    <lineage>
        <taxon>Archaea</taxon>
        <taxon>Methanobacteriati</taxon>
        <taxon>Methanobacteriota</taxon>
        <taxon>Stenosarchaea group</taxon>
        <taxon>Halobacteria</taxon>
        <taxon>Halobacteriales</taxon>
        <taxon>Haloferacaceae</taxon>
        <taxon>Haloferax</taxon>
    </lineage>
</organism>
<name>A0ABD5XPY1_9EURY</name>
<dbReference type="Proteomes" id="UP001596460">
    <property type="component" value="Unassembled WGS sequence"/>
</dbReference>
<dbReference type="InterPro" id="IPR007138">
    <property type="entry name" value="ABM_dom"/>
</dbReference>
<dbReference type="PANTHER" id="PTHR33336:SF15">
    <property type="entry name" value="ABM DOMAIN-CONTAINING PROTEIN"/>
    <property type="match status" value="1"/>
</dbReference>